<evidence type="ECO:0000313" key="1">
    <source>
        <dbReference type="EMBL" id="KAH7839840.1"/>
    </source>
</evidence>
<keyword evidence="2" id="KW-1185">Reference proteome</keyword>
<evidence type="ECO:0000313" key="2">
    <source>
        <dbReference type="Proteomes" id="UP000828048"/>
    </source>
</evidence>
<proteinExistence type="predicted"/>
<name>A0ACB7XGF2_9ERIC</name>
<comment type="caution">
    <text evidence="1">The sequence shown here is derived from an EMBL/GenBank/DDBJ whole genome shotgun (WGS) entry which is preliminary data.</text>
</comment>
<accession>A0ACB7XGF2</accession>
<organism evidence="1 2">
    <name type="scientific">Vaccinium darrowii</name>
    <dbReference type="NCBI Taxonomy" id="229202"/>
    <lineage>
        <taxon>Eukaryota</taxon>
        <taxon>Viridiplantae</taxon>
        <taxon>Streptophyta</taxon>
        <taxon>Embryophyta</taxon>
        <taxon>Tracheophyta</taxon>
        <taxon>Spermatophyta</taxon>
        <taxon>Magnoliopsida</taxon>
        <taxon>eudicotyledons</taxon>
        <taxon>Gunneridae</taxon>
        <taxon>Pentapetalae</taxon>
        <taxon>asterids</taxon>
        <taxon>Ericales</taxon>
        <taxon>Ericaceae</taxon>
        <taxon>Vaccinioideae</taxon>
        <taxon>Vaccinieae</taxon>
        <taxon>Vaccinium</taxon>
    </lineage>
</organism>
<protein>
    <submittedName>
        <fullName evidence="1">Uncharacterized protein</fullName>
    </submittedName>
</protein>
<dbReference type="EMBL" id="CM037160">
    <property type="protein sequence ID" value="KAH7839840.1"/>
    <property type="molecule type" value="Genomic_DNA"/>
</dbReference>
<dbReference type="Proteomes" id="UP000828048">
    <property type="component" value="Chromosome 10"/>
</dbReference>
<sequence>MGVEGSMKYVVEKLSETERVFGAENWTNYALEKLRETERDMGPVEWFNCVLEKLKKFLYVLQHLGEIIMRKVDEVFPPETREEQIKHWVQVATPYVITAVVLLILFCCCRGVLLMLIRSCCSCVQMVFRSCCRFVQMLIRFCRRLLCCGRGTVVRNGVKMMKAPGTGGTRKIPRVPFEADPRWYFRGLRGK</sequence>
<reference evidence="1 2" key="1">
    <citation type="journal article" date="2021" name="Hortic Res">
        <title>High-quality reference genome and annotation aids understanding of berry development for evergreen blueberry (Vaccinium darrowii).</title>
        <authorList>
            <person name="Yu J."/>
            <person name="Hulse-Kemp A.M."/>
            <person name="Babiker E."/>
            <person name="Staton M."/>
        </authorList>
    </citation>
    <scope>NUCLEOTIDE SEQUENCE [LARGE SCALE GENOMIC DNA]</scope>
    <source>
        <strain evidence="2">cv. NJ 8807/NJ 8810</strain>
        <tissue evidence="1">Young leaf</tissue>
    </source>
</reference>
<gene>
    <name evidence="1" type="ORF">Vadar_009482</name>
</gene>